<keyword evidence="1 2" id="KW-0238">DNA-binding</keyword>
<dbReference type="InterPro" id="IPR016032">
    <property type="entry name" value="Sig_transdc_resp-reg_C-effctor"/>
</dbReference>
<dbReference type="SUPFAM" id="SSF46894">
    <property type="entry name" value="C-terminal effector domain of the bipartite response regulators"/>
    <property type="match status" value="1"/>
</dbReference>
<dbReference type="PROSITE" id="PS51755">
    <property type="entry name" value="OMPR_PHOB"/>
    <property type="match status" value="1"/>
</dbReference>
<dbReference type="Gene3D" id="1.10.10.10">
    <property type="entry name" value="Winged helix-like DNA-binding domain superfamily/Winged helix DNA-binding domain"/>
    <property type="match status" value="1"/>
</dbReference>
<gene>
    <name evidence="4" type="primary">hilA</name>
    <name evidence="4" type="ORF">ARN_14430</name>
</gene>
<protein>
    <submittedName>
        <fullName evidence="4">Type III secretion transcriptional regulator HilA</fullName>
    </submittedName>
</protein>
<dbReference type="EMBL" id="FN545188">
    <property type="protein sequence ID" value="CBA72825.1"/>
    <property type="molecule type" value="Genomic_DNA"/>
</dbReference>
<dbReference type="AlphaFoldDB" id="D2TZ50"/>
<dbReference type="CDD" id="cd00383">
    <property type="entry name" value="trans_reg_C"/>
    <property type="match status" value="1"/>
</dbReference>
<reference evidence="4" key="1">
    <citation type="journal article" date="2010" name="Insect Mol. Biol.">
        <title>The draft genome sequence of Arsenophonus nasoniae, son-killer bacterium of Nasonia vitripennis, reveals genes associated with virulence and symbiosis.</title>
        <authorList>
            <person name="Wilkes T."/>
            <person name="Darby A.C."/>
            <person name="Choi J."/>
            <person name="Colborne J.K."/>
            <person name="Werren J.H."/>
            <person name="Hurst G.D.D."/>
        </authorList>
    </citation>
    <scope>NUCLEOTIDE SEQUENCE</scope>
</reference>
<feature type="DNA-binding region" description="OmpR/PhoB-type" evidence="2">
    <location>
        <begin position="30"/>
        <end position="125"/>
    </location>
</feature>
<organism evidence="4">
    <name type="scientific">Arsenophonus nasoniae</name>
    <name type="common">son-killer infecting Nasonia vitripennis</name>
    <dbReference type="NCBI Taxonomy" id="638"/>
    <lineage>
        <taxon>Bacteria</taxon>
        <taxon>Pseudomonadati</taxon>
        <taxon>Pseudomonadota</taxon>
        <taxon>Gammaproteobacteria</taxon>
        <taxon>Enterobacterales</taxon>
        <taxon>Morganellaceae</taxon>
        <taxon>Arsenophonus</taxon>
    </lineage>
</organism>
<feature type="domain" description="OmpR/PhoB-type" evidence="3">
    <location>
        <begin position="30"/>
        <end position="125"/>
    </location>
</feature>
<proteinExistence type="predicted"/>
<dbReference type="InterPro" id="IPR001867">
    <property type="entry name" value="OmpR/PhoB-type_DNA-bd"/>
</dbReference>
<dbReference type="Pfam" id="PF00486">
    <property type="entry name" value="Trans_reg_C"/>
    <property type="match status" value="1"/>
</dbReference>
<name>D2TZ50_9GAMM</name>
<dbReference type="InterPro" id="IPR036388">
    <property type="entry name" value="WH-like_DNA-bd_sf"/>
</dbReference>
<evidence type="ECO:0000313" key="4">
    <source>
        <dbReference type="EMBL" id="CBA72825.1"/>
    </source>
</evidence>
<sequence>MQFYYGCHFQGWLLIRLLNRVVERMLIMIHRDLVFQFLDYRLHCNEMLMKNGEIIAIPPKELRALSCLVANSKKIIKKDDIVAYVWQGGEVKDESVVRCIYSLRKLFKQENLIITIYGRGYCFNGDVKLIDSGARNDYLYEIPNHDKRQSGHYMQSIGRILPVFKEGICSSNSIKDSFQRLTLNIKCK</sequence>
<dbReference type="SMART" id="SM00862">
    <property type="entry name" value="Trans_reg_C"/>
    <property type="match status" value="1"/>
</dbReference>
<evidence type="ECO:0000256" key="2">
    <source>
        <dbReference type="PROSITE-ProRule" id="PRU01091"/>
    </source>
</evidence>
<evidence type="ECO:0000256" key="1">
    <source>
        <dbReference type="ARBA" id="ARBA00023125"/>
    </source>
</evidence>
<accession>D2TZ50</accession>
<dbReference type="GO" id="GO:0000160">
    <property type="term" value="P:phosphorelay signal transduction system"/>
    <property type="evidence" value="ECO:0007669"/>
    <property type="project" value="InterPro"/>
</dbReference>
<dbReference type="GO" id="GO:0003677">
    <property type="term" value="F:DNA binding"/>
    <property type="evidence" value="ECO:0007669"/>
    <property type="project" value="UniProtKB-UniRule"/>
</dbReference>
<evidence type="ECO:0000259" key="3">
    <source>
        <dbReference type="PROSITE" id="PS51755"/>
    </source>
</evidence>
<dbReference type="GO" id="GO:0006355">
    <property type="term" value="P:regulation of DNA-templated transcription"/>
    <property type="evidence" value="ECO:0007669"/>
    <property type="project" value="InterPro"/>
</dbReference>